<accession>A0A8J4GXQ1</accession>
<reference evidence="2" key="1">
    <citation type="journal article" date="2021" name="Proc. Natl. Acad. Sci. U.S.A.">
        <title>Three genomes in the algal genus Volvox reveal the fate of a haploid sex-determining region after a transition to homothallism.</title>
        <authorList>
            <person name="Yamamoto K."/>
            <person name="Hamaji T."/>
            <person name="Kawai-Toyooka H."/>
            <person name="Matsuzaki R."/>
            <person name="Takahashi F."/>
            <person name="Nishimura Y."/>
            <person name="Kawachi M."/>
            <person name="Noguchi H."/>
            <person name="Minakuchi Y."/>
            <person name="Umen J.G."/>
            <person name="Toyoda A."/>
            <person name="Nozaki H."/>
        </authorList>
    </citation>
    <scope>NUCLEOTIDE SEQUENCE</scope>
    <source>
        <strain evidence="2">NIES-3785</strain>
    </source>
</reference>
<dbReference type="Proteomes" id="UP000722791">
    <property type="component" value="Unassembled WGS sequence"/>
</dbReference>
<protein>
    <recommendedName>
        <fullName evidence="1">TmcB/TmcC TPR repeats domain-containing protein</fullName>
    </recommendedName>
</protein>
<sequence length="220" mass="24471">MEVKRDGPGARTQLQLALMGGPSLVQRYQIFSTIENSKRLKDGQEGQLDLQSYVEFKRNYRAVVRMHKAALAAQRDMRQLLQHPALRASAMQSVLSALDAAAAAAQRVSRRVLERYPNSGKLLRCYDKFLEDIPGMSRKPPIGCMRMRHGMVVATGCVAGLEGIHGADKPEFLTSMDLHDPRGRVCRHQRGGEDTHGQCDEGLLRELRSGVECVGPKYEA</sequence>
<dbReference type="InterPro" id="IPR052994">
    <property type="entry name" value="Tiny_macrocysts_regulators"/>
</dbReference>
<evidence type="ECO:0000313" key="3">
    <source>
        <dbReference type="Proteomes" id="UP000722791"/>
    </source>
</evidence>
<dbReference type="InterPro" id="IPR057352">
    <property type="entry name" value="TPR_TmcB/C"/>
</dbReference>
<dbReference type="PANTHER" id="PTHR31600">
    <property type="entry name" value="TINY MACROCYSTS PROTEIN B-RELATED"/>
    <property type="match status" value="1"/>
</dbReference>
<proteinExistence type="predicted"/>
<gene>
    <name evidence="2" type="ORF">Vretimale_18597</name>
</gene>
<evidence type="ECO:0000313" key="2">
    <source>
        <dbReference type="EMBL" id="GIM15951.1"/>
    </source>
</evidence>
<dbReference type="EMBL" id="BNCQ01000071">
    <property type="protein sequence ID" value="GIM15951.1"/>
    <property type="molecule type" value="Genomic_DNA"/>
</dbReference>
<dbReference type="Pfam" id="PF25474">
    <property type="entry name" value="TPR_TmcB"/>
    <property type="match status" value="1"/>
</dbReference>
<dbReference type="PANTHER" id="PTHR31600:SF2">
    <property type="entry name" value="GAMETE ENRICHED GENE 10 PROTEIN-RELATED"/>
    <property type="match status" value="1"/>
</dbReference>
<feature type="domain" description="TmcB/TmcC TPR repeats" evidence="1">
    <location>
        <begin position="43"/>
        <end position="133"/>
    </location>
</feature>
<comment type="caution">
    <text evidence="2">The sequence shown here is derived from an EMBL/GenBank/DDBJ whole genome shotgun (WGS) entry which is preliminary data.</text>
</comment>
<dbReference type="AlphaFoldDB" id="A0A8J4GXQ1"/>
<organism evidence="2 3">
    <name type="scientific">Volvox reticuliferus</name>
    <dbReference type="NCBI Taxonomy" id="1737510"/>
    <lineage>
        <taxon>Eukaryota</taxon>
        <taxon>Viridiplantae</taxon>
        <taxon>Chlorophyta</taxon>
        <taxon>core chlorophytes</taxon>
        <taxon>Chlorophyceae</taxon>
        <taxon>CS clade</taxon>
        <taxon>Chlamydomonadales</taxon>
        <taxon>Volvocaceae</taxon>
        <taxon>Volvox</taxon>
    </lineage>
</organism>
<evidence type="ECO:0000259" key="1">
    <source>
        <dbReference type="Pfam" id="PF25474"/>
    </source>
</evidence>
<name>A0A8J4GXQ1_9CHLO</name>